<evidence type="ECO:0000256" key="4">
    <source>
        <dbReference type="ARBA" id="ARBA00022833"/>
    </source>
</evidence>
<keyword evidence="4 6" id="KW-0862">Zinc</keyword>
<dbReference type="PANTHER" id="PTHR34217">
    <property type="entry name" value="METAL-DEPENDENT CARBOXYPEPTIDASE"/>
    <property type="match status" value="1"/>
</dbReference>
<sequence length="608" mass="70297">MFFCPYGKIFPMEKMAWNLESEYPSYNSPEFLSEFDLVKSKVDQLEKDVKSLKTPFDNDVEKIQKIWIDVEATQVLVGNMSTFLNCHLSVDSTLSEAQAKKSEVMALSSRMWQILIPVDNFMKRCSEETLNKILSHPELTPAKFDWSQERTQKPFMLSDDEETLLQALSMPGLHAWGELYSNLSGTMRCEMKFKDRTETVGLAKASALIRSQDEETRHVAWTSIQEAWTTHKETASAILNALSGWRHEVIKKRSQVKPAHYLDQSLFYSRITKETLDAMLTACYENVDMSRRANLAMAKLMGKKALDPWDLLAQSPISASKAERSYEEGLKMIKDAFGQASPEMAQFVDMMAEKHWIEARVLPNKRNGAYCTGFRKKREPRVFMTYMGSNSDISTLAHELGHAYHSWVMRDMPIAECGYPMTLAETASIFSETLLHDVLLTNAKTREEKIEFAWGEMDRATAFLLNIPARYDFEKSFYEMREKRTVSADELSKLTDDAWSKWYGSTLSENDKMYWATKLHFSMSGISFYNYPYTFGYLFSISVYARREELGKDFMQTYINILRDTGRMTAEDLVQKHLGEDIRRPEFWRKSIAVINRKIEEFEKLALG</sequence>
<dbReference type="PANTHER" id="PTHR34217:SF1">
    <property type="entry name" value="CARBOXYPEPTIDASE 1"/>
    <property type="match status" value="1"/>
</dbReference>
<comment type="cofactor">
    <cofactor evidence="6">
        <name>Zn(2+)</name>
        <dbReference type="ChEBI" id="CHEBI:29105"/>
    </cofactor>
    <text evidence="6">Binds 1 zinc ion.</text>
</comment>
<evidence type="ECO:0000256" key="1">
    <source>
        <dbReference type="ARBA" id="ARBA00022670"/>
    </source>
</evidence>
<accession>Q6MHE7</accession>
<dbReference type="InterPro" id="IPR011977">
    <property type="entry name" value="Pept_M3B_clade3"/>
</dbReference>
<organism evidence="9 10">
    <name type="scientific">Bdellovibrio bacteriovorus (strain ATCC 15356 / DSM 50701 / NCIMB 9529 / HD100)</name>
    <dbReference type="NCBI Taxonomy" id="264462"/>
    <lineage>
        <taxon>Bacteria</taxon>
        <taxon>Pseudomonadati</taxon>
        <taxon>Bdellovibrionota</taxon>
        <taxon>Bdellovibrionia</taxon>
        <taxon>Bdellovibrionales</taxon>
        <taxon>Pseudobdellovibrionaceae</taxon>
        <taxon>Bdellovibrio</taxon>
    </lineage>
</organism>
<dbReference type="EC" id="3.4.24.-" evidence="9"/>
<dbReference type="Proteomes" id="UP000008080">
    <property type="component" value="Chromosome"/>
</dbReference>
<dbReference type="InterPro" id="IPR013647">
    <property type="entry name" value="OligopepF_N_dom"/>
</dbReference>
<evidence type="ECO:0000313" key="9">
    <source>
        <dbReference type="EMBL" id="CAE80980.1"/>
    </source>
</evidence>
<dbReference type="eggNOG" id="COG1164">
    <property type="taxonomic scope" value="Bacteria"/>
</dbReference>
<gene>
    <name evidence="9" type="primary">yusX</name>
    <name evidence="9" type="ordered locus">Bd3602</name>
</gene>
<comment type="similarity">
    <text evidence="6">Belongs to the peptidase M3 family.</text>
</comment>
<evidence type="ECO:0000256" key="5">
    <source>
        <dbReference type="ARBA" id="ARBA00023049"/>
    </source>
</evidence>
<evidence type="ECO:0000256" key="2">
    <source>
        <dbReference type="ARBA" id="ARBA00022723"/>
    </source>
</evidence>
<protein>
    <submittedName>
        <fullName evidence="9">YusX protein</fullName>
        <ecNumber evidence="9">3.4.24.-</ecNumber>
    </submittedName>
</protein>
<feature type="domain" description="Oligopeptidase F N-terminal" evidence="8">
    <location>
        <begin position="124"/>
        <end position="188"/>
    </location>
</feature>
<dbReference type="SUPFAM" id="SSF55486">
    <property type="entry name" value="Metalloproteases ('zincins'), catalytic domain"/>
    <property type="match status" value="1"/>
</dbReference>
<dbReference type="HOGENOM" id="CLU_021290_3_1_7"/>
<keyword evidence="3 6" id="KW-0378">Hydrolase</keyword>
<dbReference type="AlphaFoldDB" id="Q6MHE7"/>
<dbReference type="InterPro" id="IPR001333">
    <property type="entry name" value="Peptidase_M32_Taq"/>
</dbReference>
<evidence type="ECO:0000313" key="10">
    <source>
        <dbReference type="Proteomes" id="UP000008080"/>
    </source>
</evidence>
<keyword evidence="2 6" id="KW-0479">Metal-binding</keyword>
<dbReference type="InterPro" id="IPR042088">
    <property type="entry name" value="OligoPept_F_C"/>
</dbReference>
<keyword evidence="5 6" id="KW-0482">Metalloprotease</keyword>
<dbReference type="Pfam" id="PF01432">
    <property type="entry name" value="Peptidase_M3"/>
    <property type="match status" value="1"/>
</dbReference>
<feature type="domain" description="Peptidase M3A/M3B catalytic" evidence="7">
    <location>
        <begin position="208"/>
        <end position="583"/>
    </location>
</feature>
<dbReference type="Pfam" id="PF08439">
    <property type="entry name" value="Peptidase_M3_N"/>
    <property type="match status" value="1"/>
</dbReference>
<dbReference type="EMBL" id="BX842656">
    <property type="protein sequence ID" value="CAE80980.1"/>
    <property type="molecule type" value="Genomic_DNA"/>
</dbReference>
<reference evidence="9 10" key="1">
    <citation type="journal article" date="2004" name="Science">
        <title>A predator unmasked: life cycle of Bdellovibrio bacteriovorus from a genomic perspective.</title>
        <authorList>
            <person name="Rendulic S."/>
            <person name="Jagtap P."/>
            <person name="Rosinus A."/>
            <person name="Eppinger M."/>
            <person name="Baar C."/>
            <person name="Lanz C."/>
            <person name="Keller H."/>
            <person name="Lambert C."/>
            <person name="Evans K.J."/>
            <person name="Goesmann A."/>
            <person name="Meyer F."/>
            <person name="Sockett R.E."/>
            <person name="Schuster S.C."/>
        </authorList>
    </citation>
    <scope>NUCLEOTIDE SEQUENCE [LARGE SCALE GENOMIC DNA]</scope>
    <source>
        <strain evidence="10">ATCC 15356 / DSM 50701 / NCIMB 9529 / HD100</strain>
    </source>
</reference>
<dbReference type="GO" id="GO:0006508">
    <property type="term" value="P:proteolysis"/>
    <property type="evidence" value="ECO:0007669"/>
    <property type="project" value="UniProtKB-KW"/>
</dbReference>
<dbReference type="KEGG" id="bba:Bd3602"/>
<dbReference type="Gene3D" id="1.10.1370.20">
    <property type="entry name" value="Oligoendopeptidase f, C-terminal domain"/>
    <property type="match status" value="1"/>
</dbReference>
<keyword evidence="10" id="KW-1185">Reference proteome</keyword>
<dbReference type="NCBIfam" id="TIGR02290">
    <property type="entry name" value="M3_fam_3"/>
    <property type="match status" value="1"/>
</dbReference>
<evidence type="ECO:0000256" key="3">
    <source>
        <dbReference type="ARBA" id="ARBA00022801"/>
    </source>
</evidence>
<dbReference type="InterPro" id="IPR001567">
    <property type="entry name" value="Pept_M3A_M3B_dom"/>
</dbReference>
<dbReference type="Gene3D" id="1.20.140.70">
    <property type="entry name" value="Oligopeptidase f, N-terminal domain"/>
    <property type="match status" value="1"/>
</dbReference>
<keyword evidence="1 6" id="KW-0645">Protease</keyword>
<proteinExistence type="inferred from homology"/>
<dbReference type="CDD" id="cd09607">
    <property type="entry name" value="M3B_PepF"/>
    <property type="match status" value="1"/>
</dbReference>
<evidence type="ECO:0000256" key="6">
    <source>
        <dbReference type="RuleBase" id="RU003435"/>
    </source>
</evidence>
<dbReference type="GO" id="GO:0004181">
    <property type="term" value="F:metallocarboxypeptidase activity"/>
    <property type="evidence" value="ECO:0007669"/>
    <property type="project" value="InterPro"/>
</dbReference>
<evidence type="ECO:0000259" key="8">
    <source>
        <dbReference type="Pfam" id="PF08439"/>
    </source>
</evidence>
<evidence type="ECO:0000259" key="7">
    <source>
        <dbReference type="Pfam" id="PF01432"/>
    </source>
</evidence>
<dbReference type="STRING" id="264462.Bd3602"/>
<dbReference type="GO" id="GO:0004222">
    <property type="term" value="F:metalloendopeptidase activity"/>
    <property type="evidence" value="ECO:0007669"/>
    <property type="project" value="InterPro"/>
</dbReference>
<dbReference type="GO" id="GO:0046872">
    <property type="term" value="F:metal ion binding"/>
    <property type="evidence" value="ECO:0007669"/>
    <property type="project" value="UniProtKB-UniRule"/>
</dbReference>
<dbReference type="InterPro" id="IPR034006">
    <property type="entry name" value="M3B_PepF_2"/>
</dbReference>
<name>Q6MHE7_BDEBA</name>